<dbReference type="InterPro" id="IPR036736">
    <property type="entry name" value="ACP-like_sf"/>
</dbReference>
<proteinExistence type="inferred from homology"/>
<dbReference type="Pfam" id="PF00501">
    <property type="entry name" value="AMP-binding"/>
    <property type="match status" value="1"/>
</dbReference>
<dbReference type="PROSITE" id="PS50075">
    <property type="entry name" value="CARRIER"/>
    <property type="match status" value="1"/>
</dbReference>
<dbReference type="SUPFAM" id="SSF56112">
    <property type="entry name" value="Protein kinase-like (PK-like)"/>
    <property type="match status" value="1"/>
</dbReference>
<dbReference type="Gene3D" id="3.30.300.30">
    <property type="match status" value="1"/>
</dbReference>
<dbReference type="Proteomes" id="UP000710440">
    <property type="component" value="Unassembled WGS sequence"/>
</dbReference>
<dbReference type="Pfam" id="PF00550">
    <property type="entry name" value="PP-binding"/>
    <property type="match status" value="1"/>
</dbReference>
<dbReference type="GO" id="GO:0016874">
    <property type="term" value="F:ligase activity"/>
    <property type="evidence" value="ECO:0007669"/>
    <property type="project" value="UniProtKB-KW"/>
</dbReference>
<evidence type="ECO:0000256" key="1">
    <source>
        <dbReference type="ARBA" id="ARBA00022598"/>
    </source>
</evidence>
<dbReference type="EMBL" id="BOPL01000002">
    <property type="protein sequence ID" value="GIJ99599.1"/>
    <property type="molecule type" value="Genomic_DNA"/>
</dbReference>
<name>A0A9P3BN64_ASPVI</name>
<organism evidence="4 5">
    <name type="scientific">Aspergillus viridinutans</name>
    <dbReference type="NCBI Taxonomy" id="75553"/>
    <lineage>
        <taxon>Eukaryota</taxon>
        <taxon>Fungi</taxon>
        <taxon>Dikarya</taxon>
        <taxon>Ascomycota</taxon>
        <taxon>Pezizomycotina</taxon>
        <taxon>Eurotiomycetes</taxon>
        <taxon>Eurotiomycetidae</taxon>
        <taxon>Eurotiales</taxon>
        <taxon>Aspergillaceae</taxon>
        <taxon>Aspergillus</taxon>
        <taxon>Aspergillus subgen. Fumigati</taxon>
    </lineage>
</organism>
<sequence>MAFENVVPTEILFKSKLHASKYAAIFLIVVRGHKCVMKVHHGRGPRRYYEPEGRELDIHVLECSAYRRLKEHGLCDSGLVPNFLGSLRKFDPHLCQPHLNSFLYDEHLPSAIFLDYIPDLEMINIHNCTEKRLNNLITGVQEIHRALVRHRDPKPRNMMVVRNNPERVVWIDFDRAETYDEGEISDDERRSLREEEEIVVGFAECLPVTPDLVETWTPCCEVMNCYGPTEASILATAGYFKYGGNAEVIGHPLKNCNSMILEPDSLKLAPYGAVGELCLSGPQLARGYLNRPETTEKAFVMRGSESVYRTGDLARWLPDRRVECFGRKDNQVKVNGHRIELGEIESAILKTNKVQHAIASVIEIQKKAQLVAFCVVDLENANGILPAEEYFKTLTTVSISLTSLPPYMVPTIWIPIGTLPLLPSGKTNRKKLLEWVNAMDGNELQQYSNVDAEGEFVNPVMEEEVVLQSLWALLFHKEPSDIGVMSTFFAHGGDSISVINLVSKCKAQGYVLAVSDVLAFPLLQEMATHMRPVNKALTKIKRLSVAVLDDVYVTLAKAGIHASDIETIYPAVPGVEDFLVCGVKAA</sequence>
<evidence type="ECO:0000256" key="2">
    <source>
        <dbReference type="ARBA" id="ARBA00029454"/>
    </source>
</evidence>
<feature type="domain" description="Carrier" evidence="3">
    <location>
        <begin position="461"/>
        <end position="534"/>
    </location>
</feature>
<evidence type="ECO:0000313" key="4">
    <source>
        <dbReference type="EMBL" id="GIJ99599.1"/>
    </source>
</evidence>
<dbReference type="Gene3D" id="1.10.1200.10">
    <property type="entry name" value="ACP-like"/>
    <property type="match status" value="1"/>
</dbReference>
<dbReference type="GO" id="GO:0005737">
    <property type="term" value="C:cytoplasm"/>
    <property type="evidence" value="ECO:0007669"/>
    <property type="project" value="TreeGrafter"/>
</dbReference>
<comment type="caution">
    <text evidence="4">The sequence shown here is derived from an EMBL/GenBank/DDBJ whole genome shotgun (WGS) entry which is preliminary data.</text>
</comment>
<dbReference type="GeneID" id="66931582"/>
<gene>
    <name evidence="4" type="ORF">Aspvir_003600</name>
</gene>
<dbReference type="SUPFAM" id="SSF47336">
    <property type="entry name" value="ACP-like"/>
    <property type="match status" value="1"/>
</dbReference>
<accession>A0A9P3BN64</accession>
<reference evidence="4 5" key="1">
    <citation type="submission" date="2021-02" db="EMBL/GenBank/DDBJ databases">
        <title>Pan-genome distribution and transcriptional activeness of fungal secondary metabolism genes in Aspergillus section Fumigati.</title>
        <authorList>
            <person name="Takahashi H."/>
            <person name="Umemura M."/>
            <person name="Ninomiya A."/>
            <person name="Kusuya Y."/>
            <person name="Urayama S."/>
            <person name="Shimizu M."/>
            <person name="Watanabe A."/>
            <person name="Kamei K."/>
            <person name="Yaguchi T."/>
            <person name="Hagiwara D."/>
        </authorList>
    </citation>
    <scope>NUCLEOTIDE SEQUENCE [LARGE SCALE GENOMIC DNA]</scope>
    <source>
        <strain evidence="4 5">IFM 47045</strain>
    </source>
</reference>
<comment type="similarity">
    <text evidence="2">Belongs to the NRP synthetase family.</text>
</comment>
<dbReference type="Gene3D" id="1.10.510.10">
    <property type="entry name" value="Transferase(Phosphotransferase) domain 1"/>
    <property type="match status" value="1"/>
</dbReference>
<dbReference type="PANTHER" id="PTHR45527:SF1">
    <property type="entry name" value="FATTY ACID SYNTHASE"/>
    <property type="match status" value="1"/>
</dbReference>
<dbReference type="AlphaFoldDB" id="A0A9P3BN64"/>
<keyword evidence="1" id="KW-0436">Ligase</keyword>
<protein>
    <submittedName>
        <fullName evidence="4">PKS/NRPS-like protein biosynthetic cluster</fullName>
    </submittedName>
</protein>
<dbReference type="GO" id="GO:0031177">
    <property type="term" value="F:phosphopantetheine binding"/>
    <property type="evidence" value="ECO:0007669"/>
    <property type="project" value="TreeGrafter"/>
</dbReference>
<evidence type="ECO:0000313" key="5">
    <source>
        <dbReference type="Proteomes" id="UP000710440"/>
    </source>
</evidence>
<dbReference type="InterPro" id="IPR045851">
    <property type="entry name" value="AMP-bd_C_sf"/>
</dbReference>
<dbReference type="RefSeq" id="XP_043122786.1">
    <property type="nucleotide sequence ID" value="XM_043266851.1"/>
</dbReference>
<dbReference type="InterPro" id="IPR000873">
    <property type="entry name" value="AMP-dep_synth/lig_dom"/>
</dbReference>
<dbReference type="PANTHER" id="PTHR45527">
    <property type="entry name" value="NONRIBOSOMAL PEPTIDE SYNTHETASE"/>
    <property type="match status" value="1"/>
</dbReference>
<dbReference type="GO" id="GO:0043041">
    <property type="term" value="P:amino acid activation for nonribosomal peptide biosynthetic process"/>
    <property type="evidence" value="ECO:0007669"/>
    <property type="project" value="TreeGrafter"/>
</dbReference>
<dbReference type="OrthoDB" id="4185642at2759"/>
<dbReference type="InterPro" id="IPR009081">
    <property type="entry name" value="PP-bd_ACP"/>
</dbReference>
<dbReference type="InterPro" id="IPR011009">
    <property type="entry name" value="Kinase-like_dom_sf"/>
</dbReference>
<dbReference type="GO" id="GO:0044550">
    <property type="term" value="P:secondary metabolite biosynthetic process"/>
    <property type="evidence" value="ECO:0007669"/>
    <property type="project" value="TreeGrafter"/>
</dbReference>
<dbReference type="SUPFAM" id="SSF56801">
    <property type="entry name" value="Acetyl-CoA synthetase-like"/>
    <property type="match status" value="1"/>
</dbReference>
<dbReference type="Gene3D" id="2.30.38.10">
    <property type="entry name" value="Luciferase, Domain 3"/>
    <property type="match status" value="1"/>
</dbReference>
<keyword evidence="5" id="KW-1185">Reference proteome</keyword>
<evidence type="ECO:0000259" key="3">
    <source>
        <dbReference type="PROSITE" id="PS50075"/>
    </source>
</evidence>